<keyword evidence="3" id="KW-1185">Reference proteome</keyword>
<feature type="domain" description="UspA" evidence="1">
    <location>
        <begin position="17"/>
        <end position="59"/>
    </location>
</feature>
<dbReference type="InterPro" id="IPR014729">
    <property type="entry name" value="Rossmann-like_a/b/a_fold"/>
</dbReference>
<evidence type="ECO:0000259" key="1">
    <source>
        <dbReference type="Pfam" id="PF00582"/>
    </source>
</evidence>
<name>A0ABQ6BZM6_9BURK</name>
<dbReference type="Pfam" id="PF00582">
    <property type="entry name" value="Usp"/>
    <property type="match status" value="1"/>
</dbReference>
<dbReference type="Proteomes" id="UP001156903">
    <property type="component" value="Unassembled WGS sequence"/>
</dbReference>
<dbReference type="RefSeq" id="WP_284306771.1">
    <property type="nucleotide sequence ID" value="NZ_BSPB01000004.1"/>
</dbReference>
<dbReference type="Gene3D" id="3.40.50.620">
    <property type="entry name" value="HUPs"/>
    <property type="match status" value="2"/>
</dbReference>
<gene>
    <name evidence="2" type="ORF">GCM10007935_07730</name>
</gene>
<reference evidence="3" key="1">
    <citation type="journal article" date="2019" name="Int. J. Syst. Evol. Microbiol.">
        <title>The Global Catalogue of Microorganisms (GCM) 10K type strain sequencing project: providing services to taxonomists for standard genome sequencing and annotation.</title>
        <authorList>
            <consortium name="The Broad Institute Genomics Platform"/>
            <consortium name="The Broad Institute Genome Sequencing Center for Infectious Disease"/>
            <person name="Wu L."/>
            <person name="Ma J."/>
        </authorList>
    </citation>
    <scope>NUCLEOTIDE SEQUENCE [LARGE SCALE GENOMIC DNA]</scope>
    <source>
        <strain evidence="3">NBRC 109341</strain>
    </source>
</reference>
<evidence type="ECO:0000313" key="3">
    <source>
        <dbReference type="Proteomes" id="UP001156903"/>
    </source>
</evidence>
<comment type="caution">
    <text evidence="2">The sequence shown here is derived from an EMBL/GenBank/DDBJ whole genome shotgun (WGS) entry which is preliminary data.</text>
</comment>
<protein>
    <recommendedName>
        <fullName evidence="1">UspA domain-containing protein</fullName>
    </recommendedName>
</protein>
<dbReference type="SUPFAM" id="SSF52402">
    <property type="entry name" value="Adenine nucleotide alpha hydrolases-like"/>
    <property type="match status" value="2"/>
</dbReference>
<evidence type="ECO:0000313" key="2">
    <source>
        <dbReference type="EMBL" id="GLS13344.1"/>
    </source>
</evidence>
<organism evidence="2 3">
    <name type="scientific">Hydrogenophaga electricum</name>
    <dbReference type="NCBI Taxonomy" id="1230953"/>
    <lineage>
        <taxon>Bacteria</taxon>
        <taxon>Pseudomonadati</taxon>
        <taxon>Pseudomonadota</taxon>
        <taxon>Betaproteobacteria</taxon>
        <taxon>Burkholderiales</taxon>
        <taxon>Comamonadaceae</taxon>
        <taxon>Hydrogenophaga</taxon>
    </lineage>
</organism>
<sequence>MDFPNNDPAGADGALPRRVLVLTDLSLEAEAVLEQAAAQAQRRGATLTVALCLWQRPARSMDLQARLQQRARRLGRLCGQAVTVAEGVIRDAASFAAATQGYDLVFLARYWLLRDWSHWRLRWLKQALLRSSAPLWLVGPVPTRTVSRVLVATAPDAGARHLVACTEQWVPQAPVTILHAVTYPHGSLRTEREHPALGDFHVNRLRVENVMALEKAAYPDGQPARGVRYALPFGQAEAQIRRAVEIEASQLLVLGRRPPSRRPFAPNRWLGWALLADCTCDVLVVPLASGAEAPWWRRPWLTRFWPTLNKEPSWS</sequence>
<proteinExistence type="predicted"/>
<dbReference type="InterPro" id="IPR006016">
    <property type="entry name" value="UspA"/>
</dbReference>
<accession>A0ABQ6BZM6</accession>
<dbReference type="EMBL" id="BSPB01000004">
    <property type="protein sequence ID" value="GLS13344.1"/>
    <property type="molecule type" value="Genomic_DNA"/>
</dbReference>